<feature type="transmembrane region" description="Helical" evidence="2">
    <location>
        <begin position="46"/>
        <end position="68"/>
    </location>
</feature>
<keyword evidence="2" id="KW-0472">Membrane</keyword>
<keyword evidence="2" id="KW-0812">Transmembrane</keyword>
<sequence length="414" mass="44641">MGDGGEAREAGADGNEDLGQDAPPEPSGPDDPPGGRRRLAARLRKHPLLGSAVALVLLATATTVPIVLAGSGDETPCRKIPAATRALAKDPAAATRALDPGDDLARFDAVRELLVYEHPCGDGGEVLGRIVDAATRATGTENPHTLAQARSAFAVAAALDGVELPDGMAPWVARMLAQYVVDQNRYTGSDDDAVRPAVPAGSAGLDDEGWTTYGRFLAPGEAHAEFEHTQPYSDVEADPEQLVAELAKDPEAFAILYSAERAWLAYYLERLDGQGRDPDYRPKPSKGDYETPDTYWVDSDLEHMADRVGALMKYRTRYARDGTIPDVTAFDASVRRYTPGVYLAHTTQVTTRPPMAGIAARHAGRVSGDLMDARHQLLSVVSFWATARKVPKARADAMRQAIDDRYVRALWLTI</sequence>
<protein>
    <submittedName>
        <fullName evidence="3">Uncharacterized protein</fullName>
    </submittedName>
</protein>
<gene>
    <name evidence="3" type="ORF">G9272_06485</name>
</gene>
<name>A0A6M4WQ11_9ACTN</name>
<evidence type="ECO:0000256" key="1">
    <source>
        <dbReference type="SAM" id="MobiDB-lite"/>
    </source>
</evidence>
<dbReference type="Proteomes" id="UP000502665">
    <property type="component" value="Chromosome"/>
</dbReference>
<keyword evidence="4" id="KW-1185">Reference proteome</keyword>
<dbReference type="RefSeq" id="WP_171395631.1">
    <property type="nucleotide sequence ID" value="NZ_CP049838.1"/>
</dbReference>
<feature type="compositionally biased region" description="Pro residues" evidence="1">
    <location>
        <begin position="23"/>
        <end position="32"/>
    </location>
</feature>
<dbReference type="EMBL" id="CP049838">
    <property type="protein sequence ID" value="QJS99975.1"/>
    <property type="molecule type" value="Genomic_DNA"/>
</dbReference>
<feature type="region of interest" description="Disordered" evidence="1">
    <location>
        <begin position="1"/>
        <end position="37"/>
    </location>
</feature>
<proteinExistence type="predicted"/>
<evidence type="ECO:0000313" key="3">
    <source>
        <dbReference type="EMBL" id="QJS99975.1"/>
    </source>
</evidence>
<feature type="compositionally biased region" description="Basic and acidic residues" evidence="1">
    <location>
        <begin position="1"/>
        <end position="11"/>
    </location>
</feature>
<accession>A0A6M4WQ11</accession>
<reference evidence="3" key="1">
    <citation type="submission" date="2020-03" db="EMBL/GenBank/DDBJ databases">
        <title>Molecular networking-based the target discovery of potent antiproliferative macrolactams: 5/6/7/16 polycyclic ansamycins and glycosylated trienomycin from Streptomyces cacaoi subsp. asoensis.</title>
        <authorList>
            <person name="Liu L.-L."/>
        </authorList>
    </citation>
    <scope>NUCLEOTIDE SEQUENCE [LARGE SCALE GENOMIC DNA]</scope>
    <source>
        <strain evidence="3">H2S5</strain>
    </source>
</reference>
<dbReference type="AlphaFoldDB" id="A0A6M4WQ11"/>
<organism evidence="3 4">
    <name type="scientific">Streptomyces asoensis</name>
    <dbReference type="NCBI Taxonomy" id="249586"/>
    <lineage>
        <taxon>Bacteria</taxon>
        <taxon>Bacillati</taxon>
        <taxon>Actinomycetota</taxon>
        <taxon>Actinomycetes</taxon>
        <taxon>Kitasatosporales</taxon>
        <taxon>Streptomycetaceae</taxon>
        <taxon>Streptomyces</taxon>
    </lineage>
</organism>
<evidence type="ECO:0000313" key="4">
    <source>
        <dbReference type="Proteomes" id="UP000502665"/>
    </source>
</evidence>
<evidence type="ECO:0000256" key="2">
    <source>
        <dbReference type="SAM" id="Phobius"/>
    </source>
</evidence>
<keyword evidence="2" id="KW-1133">Transmembrane helix</keyword>